<organism evidence="1 2">
    <name type="scientific">Calocera cornea HHB12733</name>
    <dbReference type="NCBI Taxonomy" id="1353952"/>
    <lineage>
        <taxon>Eukaryota</taxon>
        <taxon>Fungi</taxon>
        <taxon>Dikarya</taxon>
        <taxon>Basidiomycota</taxon>
        <taxon>Agaricomycotina</taxon>
        <taxon>Dacrymycetes</taxon>
        <taxon>Dacrymycetales</taxon>
        <taxon>Dacrymycetaceae</taxon>
        <taxon>Calocera</taxon>
    </lineage>
</organism>
<proteinExistence type="predicted"/>
<dbReference type="InParanoid" id="A0A165IVC4"/>
<keyword evidence="2" id="KW-1185">Reference proteome</keyword>
<sequence length="280" mass="29994">MNSIDWVCVGSGAYSFRFCIDRVDACCPPRAPPSTHCAASTSPPCNLALPLPPPRYKCAFWTAPHPALSMFCSVLFCSVLFCSVLFCSPRPGPSTSGSTAGMPQGWPPLRTCGWARAWVGPRGVGGLSARDRVLLFWWLLAASDPACGAPRGRGVACGPATQRSVSVRGSSSAQGGCVRARARSSREVREGLRRKGSQSALRRLAGRDGVQHSLTVSGRSGRMCCLRRARPRPVQHAVDDAQGDVELVRDGLGLCKCQQRVGVALHLEDMCVGICVWVWV</sequence>
<accession>A0A165IVC4</accession>
<dbReference type="EMBL" id="KV423926">
    <property type="protein sequence ID" value="KZT61027.1"/>
    <property type="molecule type" value="Genomic_DNA"/>
</dbReference>
<protein>
    <submittedName>
        <fullName evidence="1">Uncharacterized protein</fullName>
    </submittedName>
</protein>
<dbReference type="AlphaFoldDB" id="A0A165IVC4"/>
<name>A0A165IVC4_9BASI</name>
<evidence type="ECO:0000313" key="1">
    <source>
        <dbReference type="EMBL" id="KZT61027.1"/>
    </source>
</evidence>
<gene>
    <name evidence="1" type="ORF">CALCODRAFT_57743</name>
</gene>
<reference evidence="1 2" key="1">
    <citation type="journal article" date="2016" name="Mol. Biol. Evol.">
        <title>Comparative Genomics of Early-Diverging Mushroom-Forming Fungi Provides Insights into the Origins of Lignocellulose Decay Capabilities.</title>
        <authorList>
            <person name="Nagy L.G."/>
            <person name="Riley R."/>
            <person name="Tritt A."/>
            <person name="Adam C."/>
            <person name="Daum C."/>
            <person name="Floudas D."/>
            <person name="Sun H."/>
            <person name="Yadav J.S."/>
            <person name="Pangilinan J."/>
            <person name="Larsson K.H."/>
            <person name="Matsuura K."/>
            <person name="Barry K."/>
            <person name="Labutti K."/>
            <person name="Kuo R."/>
            <person name="Ohm R.A."/>
            <person name="Bhattacharya S.S."/>
            <person name="Shirouzu T."/>
            <person name="Yoshinaga Y."/>
            <person name="Martin F.M."/>
            <person name="Grigoriev I.V."/>
            <person name="Hibbett D.S."/>
        </authorList>
    </citation>
    <scope>NUCLEOTIDE SEQUENCE [LARGE SCALE GENOMIC DNA]</scope>
    <source>
        <strain evidence="1 2">HHB12733</strain>
    </source>
</reference>
<dbReference type="Proteomes" id="UP000076842">
    <property type="component" value="Unassembled WGS sequence"/>
</dbReference>
<evidence type="ECO:0000313" key="2">
    <source>
        <dbReference type="Proteomes" id="UP000076842"/>
    </source>
</evidence>